<reference evidence="1" key="1">
    <citation type="submission" date="2019-05" db="EMBL/GenBank/DDBJ databases">
        <title>Annotation for the trematode Paragonimus heterotremus.</title>
        <authorList>
            <person name="Choi Y.-J."/>
        </authorList>
    </citation>
    <scope>NUCLEOTIDE SEQUENCE</scope>
    <source>
        <strain evidence="1">LC</strain>
    </source>
</reference>
<protein>
    <submittedName>
        <fullName evidence="1">Uncharacterized protein</fullName>
    </submittedName>
</protein>
<dbReference type="AlphaFoldDB" id="A0A8J4WL92"/>
<dbReference type="Proteomes" id="UP000748531">
    <property type="component" value="Unassembled WGS sequence"/>
</dbReference>
<dbReference type="OrthoDB" id="5982854at2759"/>
<name>A0A8J4WL92_9TREM</name>
<evidence type="ECO:0000313" key="1">
    <source>
        <dbReference type="EMBL" id="KAF5405039.1"/>
    </source>
</evidence>
<keyword evidence="2" id="KW-1185">Reference proteome</keyword>
<sequence>MVYVTAGDHSSRRLVDVVRLNSRLTALLAARTTSVVAVGKAVVNPTWLKICTNCIKANHFPVCCKSGPSLAKTTQSRRYSVCAVGMNEPQQGIRSAEIDLNGITINFQLHSCAVVNLVPLSWVPNEKLVNTNLELRMWNGTTVRPTWKFTAILRNPNNDKRVEQVLFVVNKNFPSLLGVGAIEVLELVTFNCVHNVISPMTNMCLKYCSFFKDRRFNHAGVDLRDSQARHLRVNFTSSPTVGVNSLLLKRQNLLISASSEKVETHANGLGEQYANITLDIAVAT</sequence>
<proteinExistence type="predicted"/>
<evidence type="ECO:0000313" key="2">
    <source>
        <dbReference type="Proteomes" id="UP000748531"/>
    </source>
</evidence>
<gene>
    <name evidence="1" type="ORF">PHET_01374</name>
</gene>
<organism evidence="1 2">
    <name type="scientific">Paragonimus heterotremus</name>
    <dbReference type="NCBI Taxonomy" id="100268"/>
    <lineage>
        <taxon>Eukaryota</taxon>
        <taxon>Metazoa</taxon>
        <taxon>Spiralia</taxon>
        <taxon>Lophotrochozoa</taxon>
        <taxon>Platyhelminthes</taxon>
        <taxon>Trematoda</taxon>
        <taxon>Digenea</taxon>
        <taxon>Plagiorchiida</taxon>
        <taxon>Troglotremata</taxon>
        <taxon>Troglotrematidae</taxon>
        <taxon>Paragonimus</taxon>
    </lineage>
</organism>
<dbReference type="EMBL" id="LUCH01000477">
    <property type="protein sequence ID" value="KAF5405039.1"/>
    <property type="molecule type" value="Genomic_DNA"/>
</dbReference>
<comment type="caution">
    <text evidence="1">The sequence shown here is derived from an EMBL/GenBank/DDBJ whole genome shotgun (WGS) entry which is preliminary data.</text>
</comment>
<accession>A0A8J4WL92</accession>